<accession>A0A4R8DUJ5</accession>
<dbReference type="InterPro" id="IPR051906">
    <property type="entry name" value="TolC-like"/>
</dbReference>
<keyword evidence="4" id="KW-1134">Transmembrane beta strand</keyword>
<evidence type="ECO:0000313" key="9">
    <source>
        <dbReference type="EMBL" id="TDX01087.1"/>
    </source>
</evidence>
<evidence type="ECO:0000256" key="2">
    <source>
        <dbReference type="ARBA" id="ARBA00007613"/>
    </source>
</evidence>
<gene>
    <name evidence="9" type="ORF">EDB95_2118</name>
</gene>
<dbReference type="Gene3D" id="1.20.1600.10">
    <property type="entry name" value="Outer membrane efflux proteins (OEP)"/>
    <property type="match status" value="1"/>
</dbReference>
<evidence type="ECO:0000256" key="1">
    <source>
        <dbReference type="ARBA" id="ARBA00004442"/>
    </source>
</evidence>
<dbReference type="GO" id="GO:1990281">
    <property type="term" value="C:efflux pump complex"/>
    <property type="evidence" value="ECO:0007669"/>
    <property type="project" value="TreeGrafter"/>
</dbReference>
<name>A0A4R8DUJ5_9BACT</name>
<feature type="signal peptide" evidence="8">
    <location>
        <begin position="1"/>
        <end position="22"/>
    </location>
</feature>
<evidence type="ECO:0000256" key="6">
    <source>
        <dbReference type="ARBA" id="ARBA00023136"/>
    </source>
</evidence>
<keyword evidence="7" id="KW-0998">Cell outer membrane</keyword>
<dbReference type="GO" id="GO:0009279">
    <property type="term" value="C:cell outer membrane"/>
    <property type="evidence" value="ECO:0007669"/>
    <property type="project" value="UniProtKB-SubCell"/>
</dbReference>
<dbReference type="OrthoDB" id="9771205at2"/>
<comment type="subcellular location">
    <subcellularLocation>
        <location evidence="1">Cell outer membrane</location>
    </subcellularLocation>
</comment>
<sequence length="435" mass="47485">MIRRILYCVALGGGLLPSGLHAQDLTLRQALDIALANNLGIRVARNGVAAATINNSYGVAGGLPQVSITGSDIEQTVDIRQKYATAADNSSRNGATSNSLSGGLNASLLLYNGERVVYTKRALNQAEIQSKDILSSRALALAYNVMLKYYDVVRQQSYALTLQRSIDASRERLNIIRTELSLGMANNADLFQSQVDLNTQLQNLKAQQLVIDQDKTDLLTLLTLSPDSVVSVRDTIIVDSTLQLKSVLATVAQNPDIAAANDQITINQFVARETNALRYPSLTVNIGYNLSRTQNSGGFSLLNAQYGPFIGLGVNIPIFNGFIYKKQAQVADINVSTARLLRDTLTLAYTAGAVKNYQAYTNTLEQLTMARDNYQLAGQLLDLVMQRFGVRQATIVDVRNAQDSYENAGYQLVNLAYAAKVAEINLKRYANTLKF</sequence>
<proteinExistence type="inferred from homology"/>
<evidence type="ECO:0000256" key="7">
    <source>
        <dbReference type="ARBA" id="ARBA00023237"/>
    </source>
</evidence>
<comment type="similarity">
    <text evidence="2">Belongs to the outer membrane factor (OMF) (TC 1.B.17) family.</text>
</comment>
<dbReference type="EMBL" id="SODV01000001">
    <property type="protein sequence ID" value="TDX01087.1"/>
    <property type="molecule type" value="Genomic_DNA"/>
</dbReference>
<dbReference type="GO" id="GO:0015288">
    <property type="term" value="F:porin activity"/>
    <property type="evidence" value="ECO:0007669"/>
    <property type="project" value="TreeGrafter"/>
</dbReference>
<dbReference type="PANTHER" id="PTHR30026">
    <property type="entry name" value="OUTER MEMBRANE PROTEIN TOLC"/>
    <property type="match status" value="1"/>
</dbReference>
<protein>
    <submittedName>
        <fullName evidence="9">Outer membrane protein TolC</fullName>
    </submittedName>
</protein>
<dbReference type="Pfam" id="PF02321">
    <property type="entry name" value="OEP"/>
    <property type="match status" value="2"/>
</dbReference>
<organism evidence="9 10">
    <name type="scientific">Dinghuibacter silviterrae</name>
    <dbReference type="NCBI Taxonomy" id="1539049"/>
    <lineage>
        <taxon>Bacteria</taxon>
        <taxon>Pseudomonadati</taxon>
        <taxon>Bacteroidota</taxon>
        <taxon>Chitinophagia</taxon>
        <taxon>Chitinophagales</taxon>
        <taxon>Chitinophagaceae</taxon>
        <taxon>Dinghuibacter</taxon>
    </lineage>
</organism>
<evidence type="ECO:0000256" key="4">
    <source>
        <dbReference type="ARBA" id="ARBA00022452"/>
    </source>
</evidence>
<dbReference type="RefSeq" id="WP_133993343.1">
    <property type="nucleotide sequence ID" value="NZ_SODV01000001.1"/>
</dbReference>
<feature type="chain" id="PRO_5020479852" evidence="8">
    <location>
        <begin position="23"/>
        <end position="435"/>
    </location>
</feature>
<evidence type="ECO:0000256" key="3">
    <source>
        <dbReference type="ARBA" id="ARBA00022448"/>
    </source>
</evidence>
<keyword evidence="10" id="KW-1185">Reference proteome</keyword>
<dbReference type="PANTHER" id="PTHR30026:SF20">
    <property type="entry name" value="OUTER MEMBRANE PROTEIN TOLC"/>
    <property type="match status" value="1"/>
</dbReference>
<keyword evidence="3" id="KW-0813">Transport</keyword>
<keyword evidence="5" id="KW-0812">Transmembrane</keyword>
<dbReference type="AlphaFoldDB" id="A0A4R8DUJ5"/>
<dbReference type="Proteomes" id="UP000294498">
    <property type="component" value="Unassembled WGS sequence"/>
</dbReference>
<dbReference type="GO" id="GO:0015562">
    <property type="term" value="F:efflux transmembrane transporter activity"/>
    <property type="evidence" value="ECO:0007669"/>
    <property type="project" value="InterPro"/>
</dbReference>
<evidence type="ECO:0000313" key="10">
    <source>
        <dbReference type="Proteomes" id="UP000294498"/>
    </source>
</evidence>
<dbReference type="InterPro" id="IPR003423">
    <property type="entry name" value="OMP_efflux"/>
</dbReference>
<reference evidence="9 10" key="1">
    <citation type="submission" date="2019-03" db="EMBL/GenBank/DDBJ databases">
        <title>Genomic Encyclopedia of Type Strains, Phase IV (KMG-IV): sequencing the most valuable type-strain genomes for metagenomic binning, comparative biology and taxonomic classification.</title>
        <authorList>
            <person name="Goeker M."/>
        </authorList>
    </citation>
    <scope>NUCLEOTIDE SEQUENCE [LARGE SCALE GENOMIC DNA]</scope>
    <source>
        <strain evidence="9 10">DSM 100059</strain>
    </source>
</reference>
<keyword evidence="8" id="KW-0732">Signal</keyword>
<keyword evidence="6" id="KW-0472">Membrane</keyword>
<comment type="caution">
    <text evidence="9">The sequence shown here is derived from an EMBL/GenBank/DDBJ whole genome shotgun (WGS) entry which is preliminary data.</text>
</comment>
<evidence type="ECO:0000256" key="5">
    <source>
        <dbReference type="ARBA" id="ARBA00022692"/>
    </source>
</evidence>
<evidence type="ECO:0000256" key="8">
    <source>
        <dbReference type="SAM" id="SignalP"/>
    </source>
</evidence>
<dbReference type="SUPFAM" id="SSF56954">
    <property type="entry name" value="Outer membrane efflux proteins (OEP)"/>
    <property type="match status" value="1"/>
</dbReference>